<accession>A0A075AFK6</accession>
<dbReference type="AlphaFoldDB" id="A0A075AFK6"/>
<dbReference type="CTD" id="20319389"/>
<proteinExistence type="predicted"/>
<evidence type="ECO:0000256" key="1">
    <source>
        <dbReference type="SAM" id="MobiDB-lite"/>
    </source>
</evidence>
<sequence length="108" mass="12572">MDPIRGEPAVKLRLPWRDVTFGQYMHQRAKTQCDRKTHRQSSHSYPARQSGSLSLLRRISRDSEEDANPTAAALRCLHPFVGHWYLDPRTASHPQKVDVVFQEHLENR</sequence>
<protein>
    <submittedName>
        <fullName evidence="2">Uncharacterized protein</fullName>
    </submittedName>
</protein>
<dbReference type="EMBL" id="KL596713">
    <property type="protein sequence ID" value="KER27854.1"/>
    <property type="molecule type" value="Genomic_DNA"/>
</dbReference>
<gene>
    <name evidence="2" type="ORF">T265_05207</name>
</gene>
<name>A0A075AFK6_OPIVI</name>
<dbReference type="Proteomes" id="UP000054324">
    <property type="component" value="Unassembled WGS sequence"/>
</dbReference>
<evidence type="ECO:0000313" key="3">
    <source>
        <dbReference type="Proteomes" id="UP000054324"/>
    </source>
</evidence>
<reference evidence="2 3" key="1">
    <citation type="submission" date="2013-11" db="EMBL/GenBank/DDBJ databases">
        <title>Opisthorchis viverrini - life in the bile duct.</title>
        <authorList>
            <person name="Young N.D."/>
            <person name="Nagarajan N."/>
            <person name="Lin S.J."/>
            <person name="Korhonen P.K."/>
            <person name="Jex A.R."/>
            <person name="Hall R.S."/>
            <person name="Safavi-Hemami H."/>
            <person name="Kaewkong W."/>
            <person name="Bertrand D."/>
            <person name="Gao S."/>
            <person name="Seet Q."/>
            <person name="Wongkham S."/>
            <person name="Teh B.T."/>
            <person name="Wongkham C."/>
            <person name="Intapan P.M."/>
            <person name="Maleewong W."/>
            <person name="Yang X."/>
            <person name="Hu M."/>
            <person name="Wang Z."/>
            <person name="Hofmann A."/>
            <person name="Sternberg P.W."/>
            <person name="Tan P."/>
            <person name="Wang J."/>
            <person name="Gasser R.B."/>
        </authorList>
    </citation>
    <scope>NUCLEOTIDE SEQUENCE [LARGE SCALE GENOMIC DNA]</scope>
</reference>
<organism evidence="2 3">
    <name type="scientific">Opisthorchis viverrini</name>
    <name type="common">Southeast Asian liver fluke</name>
    <dbReference type="NCBI Taxonomy" id="6198"/>
    <lineage>
        <taxon>Eukaryota</taxon>
        <taxon>Metazoa</taxon>
        <taxon>Spiralia</taxon>
        <taxon>Lophotrochozoa</taxon>
        <taxon>Platyhelminthes</taxon>
        <taxon>Trematoda</taxon>
        <taxon>Digenea</taxon>
        <taxon>Opisthorchiida</taxon>
        <taxon>Opisthorchiata</taxon>
        <taxon>Opisthorchiidae</taxon>
        <taxon>Opisthorchis</taxon>
    </lineage>
</organism>
<dbReference type="OrthoDB" id="10624721at2759"/>
<dbReference type="KEGG" id="ovi:T265_05207"/>
<feature type="region of interest" description="Disordered" evidence="1">
    <location>
        <begin position="30"/>
        <end position="54"/>
    </location>
</feature>
<dbReference type="GeneID" id="20319389"/>
<keyword evidence="3" id="KW-1185">Reference proteome</keyword>
<evidence type="ECO:0000313" key="2">
    <source>
        <dbReference type="EMBL" id="KER27854.1"/>
    </source>
</evidence>
<dbReference type="RefSeq" id="XP_009168415.1">
    <property type="nucleotide sequence ID" value="XM_009170151.1"/>
</dbReference>